<sequence>MDSSSSSSDDETIIAFVNRLGQPRKQRVFRNRTDNFLEWDENEFFNRFRLTKRCVNIVLDLITFKIQSSTDRNHAVTPAQMILITIRFLASSGMLITVGDFAGIHKTTAGKHIWKVLQAIVELKSTFLTFPNDPIVIQNIKKDFYNIAKFPKVVGALDCTHVKIQSPGGLNAEIYRNRKQFFSINVQAICDSNLKFLDVVSRWQGSAHDSRIFQHSKIYSRFQNREFGDSILLGDGGYPLKIFCITPLQNVNTPAENLFNEAQIRTRNPIERAFGVWKRRFPILSTGIRLNVSKAQCLIIATAILHNIATIDKEQHCALPPLPREIEEAINFVNNVPNNIHINNNNNYLRNRYVQYFEHLL</sequence>
<feature type="domain" description="DDE Tnp4" evidence="13">
    <location>
        <begin position="157"/>
        <end position="307"/>
    </location>
</feature>
<evidence type="ECO:0000256" key="8">
    <source>
        <dbReference type="ARBA" id="ARBA00022723"/>
    </source>
</evidence>
<reference evidence="14 15" key="1">
    <citation type="submission" date="2023-01" db="EMBL/GenBank/DDBJ databases">
        <authorList>
            <person name="Whitehead M."/>
        </authorList>
    </citation>
    <scope>NUCLEOTIDE SEQUENCE [LARGE SCALE GENOMIC DNA]</scope>
</reference>
<evidence type="ECO:0000256" key="9">
    <source>
        <dbReference type="ARBA" id="ARBA00022801"/>
    </source>
</evidence>
<dbReference type="GO" id="GO:0046872">
    <property type="term" value="F:metal ion binding"/>
    <property type="evidence" value="ECO:0007669"/>
    <property type="project" value="UniProtKB-KW"/>
</dbReference>
<dbReference type="GO" id="GO:0005737">
    <property type="term" value="C:cytoplasm"/>
    <property type="evidence" value="ECO:0007669"/>
    <property type="project" value="UniProtKB-SubCell"/>
</dbReference>
<keyword evidence="7" id="KW-0540">Nuclease</keyword>
<evidence type="ECO:0000259" key="13">
    <source>
        <dbReference type="Pfam" id="PF13359"/>
    </source>
</evidence>
<keyword evidence="8" id="KW-0479">Metal-binding</keyword>
<dbReference type="PANTHER" id="PTHR22930">
    <property type="match status" value="1"/>
</dbReference>
<comment type="similarity">
    <text evidence="4">Belongs to the HARBI1 family.</text>
</comment>
<dbReference type="GO" id="GO:0016787">
    <property type="term" value="F:hydrolase activity"/>
    <property type="evidence" value="ECO:0007669"/>
    <property type="project" value="UniProtKB-KW"/>
</dbReference>
<proteinExistence type="inferred from homology"/>
<dbReference type="Proteomes" id="UP001160148">
    <property type="component" value="Unassembled WGS sequence"/>
</dbReference>
<evidence type="ECO:0000313" key="14">
    <source>
        <dbReference type="EMBL" id="CAI6352813.1"/>
    </source>
</evidence>
<evidence type="ECO:0000256" key="3">
    <source>
        <dbReference type="ARBA" id="ARBA00004496"/>
    </source>
</evidence>
<evidence type="ECO:0000256" key="5">
    <source>
        <dbReference type="ARBA" id="ARBA00015519"/>
    </source>
</evidence>
<comment type="function">
    <text evidence="12">Transposase-derived protein that may have nuclease activity. Does not have transposase activity.</text>
</comment>
<evidence type="ECO:0000256" key="12">
    <source>
        <dbReference type="ARBA" id="ARBA00045850"/>
    </source>
</evidence>
<evidence type="ECO:0000256" key="11">
    <source>
        <dbReference type="ARBA" id="ARBA00030126"/>
    </source>
</evidence>
<keyword evidence="10" id="KW-0539">Nucleus</keyword>
<evidence type="ECO:0000256" key="4">
    <source>
        <dbReference type="ARBA" id="ARBA00006958"/>
    </source>
</evidence>
<protein>
    <recommendedName>
        <fullName evidence="5">Putative nuclease HARBI1</fullName>
    </recommendedName>
    <alternativeName>
        <fullName evidence="11">Harbinger transposase-derived nuclease</fullName>
    </alternativeName>
</protein>
<evidence type="ECO:0000256" key="7">
    <source>
        <dbReference type="ARBA" id="ARBA00022722"/>
    </source>
</evidence>
<evidence type="ECO:0000256" key="6">
    <source>
        <dbReference type="ARBA" id="ARBA00022490"/>
    </source>
</evidence>
<dbReference type="GO" id="GO:0005634">
    <property type="term" value="C:nucleus"/>
    <property type="evidence" value="ECO:0007669"/>
    <property type="project" value="UniProtKB-SubCell"/>
</dbReference>
<evidence type="ECO:0000313" key="15">
    <source>
        <dbReference type="Proteomes" id="UP001160148"/>
    </source>
</evidence>
<keyword evidence="15" id="KW-1185">Reference proteome</keyword>
<dbReference type="Pfam" id="PF13359">
    <property type="entry name" value="DDE_Tnp_4"/>
    <property type="match status" value="1"/>
</dbReference>
<accession>A0AAV0WAY4</accession>
<dbReference type="InterPro" id="IPR045249">
    <property type="entry name" value="HARBI1-like"/>
</dbReference>
<dbReference type="InterPro" id="IPR026103">
    <property type="entry name" value="HARBI1_animal"/>
</dbReference>
<dbReference type="PANTHER" id="PTHR22930:SF227">
    <property type="entry name" value="DDE TNP4 DOMAIN-CONTAINING PROTEIN"/>
    <property type="match status" value="1"/>
</dbReference>
<comment type="cofactor">
    <cofactor evidence="1">
        <name>a divalent metal cation</name>
        <dbReference type="ChEBI" id="CHEBI:60240"/>
    </cofactor>
</comment>
<evidence type="ECO:0000256" key="1">
    <source>
        <dbReference type="ARBA" id="ARBA00001968"/>
    </source>
</evidence>
<dbReference type="PRINTS" id="PR02086">
    <property type="entry name" value="PUTNUCHARBI1"/>
</dbReference>
<keyword evidence="9" id="KW-0378">Hydrolase</keyword>
<dbReference type="EMBL" id="CARXXK010000002">
    <property type="protein sequence ID" value="CAI6352813.1"/>
    <property type="molecule type" value="Genomic_DNA"/>
</dbReference>
<evidence type="ECO:0000256" key="2">
    <source>
        <dbReference type="ARBA" id="ARBA00004123"/>
    </source>
</evidence>
<dbReference type="InterPro" id="IPR027806">
    <property type="entry name" value="HARBI1_dom"/>
</dbReference>
<comment type="subcellular location">
    <subcellularLocation>
        <location evidence="3">Cytoplasm</location>
    </subcellularLocation>
    <subcellularLocation>
        <location evidence="2">Nucleus</location>
    </subcellularLocation>
</comment>
<keyword evidence="6" id="KW-0963">Cytoplasm</keyword>
<gene>
    <name evidence="14" type="ORF">MEUPH1_LOCUS9010</name>
</gene>
<comment type="caution">
    <text evidence="14">The sequence shown here is derived from an EMBL/GenBank/DDBJ whole genome shotgun (WGS) entry which is preliminary data.</text>
</comment>
<evidence type="ECO:0000256" key="10">
    <source>
        <dbReference type="ARBA" id="ARBA00023242"/>
    </source>
</evidence>
<name>A0AAV0WAY4_9HEMI</name>
<dbReference type="AlphaFoldDB" id="A0AAV0WAY4"/>
<dbReference type="GO" id="GO:0004518">
    <property type="term" value="F:nuclease activity"/>
    <property type="evidence" value="ECO:0007669"/>
    <property type="project" value="UniProtKB-KW"/>
</dbReference>
<organism evidence="14 15">
    <name type="scientific">Macrosiphum euphorbiae</name>
    <name type="common">potato aphid</name>
    <dbReference type="NCBI Taxonomy" id="13131"/>
    <lineage>
        <taxon>Eukaryota</taxon>
        <taxon>Metazoa</taxon>
        <taxon>Ecdysozoa</taxon>
        <taxon>Arthropoda</taxon>
        <taxon>Hexapoda</taxon>
        <taxon>Insecta</taxon>
        <taxon>Pterygota</taxon>
        <taxon>Neoptera</taxon>
        <taxon>Paraneoptera</taxon>
        <taxon>Hemiptera</taxon>
        <taxon>Sternorrhyncha</taxon>
        <taxon>Aphidomorpha</taxon>
        <taxon>Aphidoidea</taxon>
        <taxon>Aphididae</taxon>
        <taxon>Macrosiphini</taxon>
        <taxon>Macrosiphum</taxon>
    </lineage>
</organism>